<dbReference type="PANTHER" id="PTHR34610">
    <property type="entry name" value="SSL7007 PROTEIN"/>
    <property type="match status" value="1"/>
</dbReference>
<accession>A0A953JBV3</accession>
<name>A0A953JBV3_9BACT</name>
<protein>
    <submittedName>
        <fullName evidence="2">Toxin-antitoxin system toxin component, PIN family</fullName>
    </submittedName>
</protein>
<dbReference type="EMBL" id="JAIOIV010000105">
    <property type="protein sequence ID" value="MBZ0157117.1"/>
    <property type="molecule type" value="Genomic_DNA"/>
</dbReference>
<organism evidence="2 3">
    <name type="scientific">Candidatus Nitrobium versatile</name>
    <dbReference type="NCBI Taxonomy" id="2884831"/>
    <lineage>
        <taxon>Bacteria</taxon>
        <taxon>Pseudomonadati</taxon>
        <taxon>Nitrospirota</taxon>
        <taxon>Nitrospiria</taxon>
        <taxon>Nitrospirales</taxon>
        <taxon>Nitrospiraceae</taxon>
        <taxon>Candidatus Nitrobium</taxon>
    </lineage>
</organism>
<sequence length="96" mass="10773">MNEYREVPLALESTGKIDHLQLKSLISGIAAFVTKAVLVYPTKKLMLCRDHKDNMVLECCIAAKVDFLITGDKDLLDMEPLPFALRILAPRAFLRA</sequence>
<reference evidence="2" key="1">
    <citation type="journal article" date="2021" name="bioRxiv">
        <title>Unraveling nitrogen, sulfur and carbon metabolic pathways and microbial community transcriptional responses to substrate deprivation and toxicity stresses in a bioreactor mimicking anoxic brackish coastal sediment conditions.</title>
        <authorList>
            <person name="Martins P.D."/>
            <person name="Echeveste M.J."/>
            <person name="Arshad A."/>
            <person name="Kurth J."/>
            <person name="Ouboter H."/>
            <person name="Jetten M.S.M."/>
            <person name="Welte C.U."/>
        </authorList>
    </citation>
    <scope>NUCLEOTIDE SEQUENCE</scope>
    <source>
        <strain evidence="2">MAG_39</strain>
    </source>
</reference>
<evidence type="ECO:0000259" key="1">
    <source>
        <dbReference type="Pfam" id="PF13470"/>
    </source>
</evidence>
<dbReference type="Proteomes" id="UP000705867">
    <property type="component" value="Unassembled WGS sequence"/>
</dbReference>
<dbReference type="PANTHER" id="PTHR34610:SF3">
    <property type="entry name" value="SSL7007 PROTEIN"/>
    <property type="match status" value="1"/>
</dbReference>
<reference evidence="2" key="2">
    <citation type="submission" date="2021-08" db="EMBL/GenBank/DDBJ databases">
        <authorList>
            <person name="Dalcin Martins P."/>
        </authorList>
    </citation>
    <scope>NUCLEOTIDE SEQUENCE</scope>
    <source>
        <strain evidence="2">MAG_39</strain>
    </source>
</reference>
<feature type="domain" description="PIN" evidence="1">
    <location>
        <begin position="34"/>
        <end position="74"/>
    </location>
</feature>
<proteinExistence type="predicted"/>
<evidence type="ECO:0000313" key="3">
    <source>
        <dbReference type="Proteomes" id="UP000705867"/>
    </source>
</evidence>
<evidence type="ECO:0000313" key="2">
    <source>
        <dbReference type="EMBL" id="MBZ0157117.1"/>
    </source>
</evidence>
<dbReference type="Pfam" id="PF13470">
    <property type="entry name" value="PIN_3"/>
    <property type="match status" value="1"/>
</dbReference>
<dbReference type="NCBIfam" id="TIGR00305">
    <property type="entry name" value="putative toxin-antitoxin system toxin component, PIN family"/>
    <property type="match status" value="1"/>
</dbReference>
<gene>
    <name evidence="2" type="ORF">K8I29_13005</name>
</gene>
<dbReference type="AlphaFoldDB" id="A0A953JBV3"/>
<dbReference type="InterPro" id="IPR002716">
    <property type="entry name" value="PIN_dom"/>
</dbReference>
<dbReference type="InterPro" id="IPR002850">
    <property type="entry name" value="PIN_toxin-like"/>
</dbReference>
<comment type="caution">
    <text evidence="2">The sequence shown here is derived from an EMBL/GenBank/DDBJ whole genome shotgun (WGS) entry which is preliminary data.</text>
</comment>